<protein>
    <recommendedName>
        <fullName evidence="3">Filamentous hemagglutinin</fullName>
    </recommendedName>
</protein>
<organism evidence="1 2">
    <name type="scientific">Scytonema hofmannii PCC 7110</name>
    <dbReference type="NCBI Taxonomy" id="128403"/>
    <lineage>
        <taxon>Bacteria</taxon>
        <taxon>Bacillati</taxon>
        <taxon>Cyanobacteriota</taxon>
        <taxon>Cyanophyceae</taxon>
        <taxon>Nostocales</taxon>
        <taxon>Scytonemataceae</taxon>
        <taxon>Scytonema</taxon>
    </lineage>
</organism>
<evidence type="ECO:0008006" key="3">
    <source>
        <dbReference type="Google" id="ProtNLM"/>
    </source>
</evidence>
<dbReference type="RefSeq" id="WP_017745452.1">
    <property type="nucleotide sequence ID" value="NZ_KQ976354.1"/>
</dbReference>
<evidence type="ECO:0000313" key="1">
    <source>
        <dbReference type="EMBL" id="KYC35230.1"/>
    </source>
</evidence>
<dbReference type="AlphaFoldDB" id="A0A139WS23"/>
<dbReference type="EMBL" id="ANNX02000052">
    <property type="protein sequence ID" value="KYC35230.1"/>
    <property type="molecule type" value="Genomic_DNA"/>
</dbReference>
<dbReference type="OrthoDB" id="517748at2"/>
<proteinExistence type="predicted"/>
<keyword evidence="2" id="KW-1185">Reference proteome</keyword>
<evidence type="ECO:0000313" key="2">
    <source>
        <dbReference type="Proteomes" id="UP000076925"/>
    </source>
</evidence>
<sequence>MKVSGAVDIAGMKNGFVSGIRSSVETGTVGNGGNSSEQGNAGNVTVRASDSIFLAGSAGILSTVSVGGIGKGGNIDINSASLSLQDGAELITSTYGQGDAGNIYINVKDAVTISGTSSERGSLSALFSDTVSNYPTGDVRNVTTENTSHLWKKGDPIIEPQGVYRLSDGKLVMSRECQND</sequence>
<dbReference type="Proteomes" id="UP000076925">
    <property type="component" value="Unassembled WGS sequence"/>
</dbReference>
<name>A0A139WS23_9CYAN</name>
<dbReference type="SUPFAM" id="SSF51126">
    <property type="entry name" value="Pectin lyase-like"/>
    <property type="match status" value="1"/>
</dbReference>
<comment type="caution">
    <text evidence="1">The sequence shown here is derived from an EMBL/GenBank/DDBJ whole genome shotgun (WGS) entry which is preliminary data.</text>
</comment>
<accession>A0A139WS23</accession>
<dbReference type="STRING" id="128403.WA1_08715"/>
<gene>
    <name evidence="1" type="ORF">WA1_08715</name>
</gene>
<reference evidence="1 2" key="1">
    <citation type="journal article" date="2013" name="Genome Biol. Evol.">
        <title>Genomes of Stigonematalean cyanobacteria (subsection V) and the evolution of oxygenic photosynthesis from prokaryotes to plastids.</title>
        <authorList>
            <person name="Dagan T."/>
            <person name="Roettger M."/>
            <person name="Stucken K."/>
            <person name="Landan G."/>
            <person name="Koch R."/>
            <person name="Major P."/>
            <person name="Gould S.B."/>
            <person name="Goremykin V.V."/>
            <person name="Rippka R."/>
            <person name="Tandeau de Marsac N."/>
            <person name="Gugger M."/>
            <person name="Lockhart P.J."/>
            <person name="Allen J.F."/>
            <person name="Brune I."/>
            <person name="Maus I."/>
            <person name="Puhler A."/>
            <person name="Martin W.F."/>
        </authorList>
    </citation>
    <scope>NUCLEOTIDE SEQUENCE [LARGE SCALE GENOMIC DNA]</scope>
    <source>
        <strain evidence="1 2">PCC 7110</strain>
    </source>
</reference>
<dbReference type="InterPro" id="IPR011050">
    <property type="entry name" value="Pectin_lyase_fold/virulence"/>
</dbReference>